<keyword evidence="4" id="KW-1185">Reference proteome</keyword>
<evidence type="ECO:0000256" key="1">
    <source>
        <dbReference type="ARBA" id="ARBA00006795"/>
    </source>
</evidence>
<sequence length="176" mass="19442">MKLNTDNKEANADGDDLFSCSLVGDGGATWRHKALERSHAPHDNQTVCKRSKMDVSSHHPCMLIPTPADSLTWKKGISHQRMSSEDACLLFSALARLNKVPDDRSAAKPAMSANQIAAKVMQLRIKGKHQEADRQKLSIPLPAPLYFKKAIDEAEDEWSHDDAKKLTDTSVKGLRG</sequence>
<name>A0AAD8HF08_9APIA</name>
<comment type="caution">
    <text evidence="3">The sequence shown here is derived from an EMBL/GenBank/DDBJ whole genome shotgun (WGS) entry which is preliminary data.</text>
</comment>
<dbReference type="PANTHER" id="PTHR12072:SF5">
    <property type="entry name" value="CWF19-LIKE PROTEIN 2"/>
    <property type="match status" value="1"/>
</dbReference>
<dbReference type="PANTHER" id="PTHR12072">
    <property type="entry name" value="CWF19, CELL CYCLE CONTROL PROTEIN"/>
    <property type="match status" value="1"/>
</dbReference>
<dbReference type="EMBL" id="JAUIZM010000009">
    <property type="protein sequence ID" value="KAK1365159.1"/>
    <property type="molecule type" value="Genomic_DNA"/>
</dbReference>
<dbReference type="GO" id="GO:0000398">
    <property type="term" value="P:mRNA splicing, via spliceosome"/>
    <property type="evidence" value="ECO:0007669"/>
    <property type="project" value="TreeGrafter"/>
</dbReference>
<evidence type="ECO:0000256" key="2">
    <source>
        <dbReference type="SAM" id="MobiDB-lite"/>
    </source>
</evidence>
<evidence type="ECO:0000313" key="3">
    <source>
        <dbReference type="EMBL" id="KAK1365159.1"/>
    </source>
</evidence>
<gene>
    <name evidence="3" type="ORF">POM88_040720</name>
</gene>
<dbReference type="Proteomes" id="UP001237642">
    <property type="component" value="Unassembled WGS sequence"/>
</dbReference>
<dbReference type="InterPro" id="IPR040194">
    <property type="entry name" value="Cwf19-like"/>
</dbReference>
<evidence type="ECO:0000313" key="4">
    <source>
        <dbReference type="Proteomes" id="UP001237642"/>
    </source>
</evidence>
<dbReference type="GO" id="GO:0071014">
    <property type="term" value="C:post-mRNA release spliceosomal complex"/>
    <property type="evidence" value="ECO:0007669"/>
    <property type="project" value="TreeGrafter"/>
</dbReference>
<comment type="similarity">
    <text evidence="1">Belongs to the CWF19 family.</text>
</comment>
<proteinExistence type="inferred from homology"/>
<feature type="region of interest" description="Disordered" evidence="2">
    <location>
        <begin position="157"/>
        <end position="176"/>
    </location>
</feature>
<accession>A0AAD8HF08</accession>
<reference evidence="3" key="2">
    <citation type="submission" date="2023-05" db="EMBL/GenBank/DDBJ databases">
        <authorList>
            <person name="Schelkunov M.I."/>
        </authorList>
    </citation>
    <scope>NUCLEOTIDE SEQUENCE</scope>
    <source>
        <strain evidence="3">Hsosn_3</strain>
        <tissue evidence="3">Leaf</tissue>
    </source>
</reference>
<reference evidence="3" key="1">
    <citation type="submission" date="2023-02" db="EMBL/GenBank/DDBJ databases">
        <title>Genome of toxic invasive species Heracleum sosnowskyi carries increased number of genes despite the absence of recent whole-genome duplications.</title>
        <authorList>
            <person name="Schelkunov M."/>
            <person name="Shtratnikova V."/>
            <person name="Makarenko M."/>
            <person name="Klepikova A."/>
            <person name="Omelchenko D."/>
            <person name="Novikova G."/>
            <person name="Obukhova E."/>
            <person name="Bogdanov V."/>
            <person name="Penin A."/>
            <person name="Logacheva M."/>
        </authorList>
    </citation>
    <scope>NUCLEOTIDE SEQUENCE</scope>
    <source>
        <strain evidence="3">Hsosn_3</strain>
        <tissue evidence="3">Leaf</tissue>
    </source>
</reference>
<protein>
    <submittedName>
        <fullName evidence="3">Uncharacterized protein</fullName>
    </submittedName>
</protein>
<organism evidence="3 4">
    <name type="scientific">Heracleum sosnowskyi</name>
    <dbReference type="NCBI Taxonomy" id="360622"/>
    <lineage>
        <taxon>Eukaryota</taxon>
        <taxon>Viridiplantae</taxon>
        <taxon>Streptophyta</taxon>
        <taxon>Embryophyta</taxon>
        <taxon>Tracheophyta</taxon>
        <taxon>Spermatophyta</taxon>
        <taxon>Magnoliopsida</taxon>
        <taxon>eudicotyledons</taxon>
        <taxon>Gunneridae</taxon>
        <taxon>Pentapetalae</taxon>
        <taxon>asterids</taxon>
        <taxon>campanulids</taxon>
        <taxon>Apiales</taxon>
        <taxon>Apiaceae</taxon>
        <taxon>Apioideae</taxon>
        <taxon>apioid superclade</taxon>
        <taxon>Tordylieae</taxon>
        <taxon>Tordyliinae</taxon>
        <taxon>Heracleum</taxon>
    </lineage>
</organism>
<dbReference type="AlphaFoldDB" id="A0AAD8HF08"/>